<accession>A0A6J4PWU5</accession>
<evidence type="ECO:0000259" key="5">
    <source>
        <dbReference type="Pfam" id="PF05193"/>
    </source>
</evidence>
<proteinExistence type="inferred from homology"/>
<feature type="chain" id="PRO_5027067267" description="Zinc protease" evidence="3">
    <location>
        <begin position="25"/>
        <end position="467"/>
    </location>
</feature>
<organism evidence="6">
    <name type="scientific">uncultured Pyrinomonadaceae bacterium</name>
    <dbReference type="NCBI Taxonomy" id="2283094"/>
    <lineage>
        <taxon>Bacteria</taxon>
        <taxon>Pseudomonadati</taxon>
        <taxon>Acidobacteriota</taxon>
        <taxon>Blastocatellia</taxon>
        <taxon>Blastocatellales</taxon>
        <taxon>Pyrinomonadaceae</taxon>
        <taxon>environmental samples</taxon>
    </lineage>
</organism>
<dbReference type="EMBL" id="CADCUR010000282">
    <property type="protein sequence ID" value="CAA9424223.1"/>
    <property type="molecule type" value="Genomic_DNA"/>
</dbReference>
<evidence type="ECO:0000256" key="2">
    <source>
        <dbReference type="SAM" id="Coils"/>
    </source>
</evidence>
<dbReference type="InterPro" id="IPR011765">
    <property type="entry name" value="Pept_M16_N"/>
</dbReference>
<keyword evidence="2" id="KW-0175">Coiled coil</keyword>
<keyword evidence="3" id="KW-0732">Signal</keyword>
<evidence type="ECO:0000259" key="4">
    <source>
        <dbReference type="Pfam" id="PF00675"/>
    </source>
</evidence>
<dbReference type="SUPFAM" id="SSF63411">
    <property type="entry name" value="LuxS/MPP-like metallohydrolase"/>
    <property type="match status" value="2"/>
</dbReference>
<evidence type="ECO:0000313" key="6">
    <source>
        <dbReference type="EMBL" id="CAA9424223.1"/>
    </source>
</evidence>
<dbReference type="InterPro" id="IPR007863">
    <property type="entry name" value="Peptidase_M16_C"/>
</dbReference>
<feature type="domain" description="Peptidase M16 C-terminal" evidence="5">
    <location>
        <begin position="210"/>
        <end position="388"/>
    </location>
</feature>
<evidence type="ECO:0008006" key="7">
    <source>
        <dbReference type="Google" id="ProtNLM"/>
    </source>
</evidence>
<feature type="domain" description="Peptidase M16 N-terminal" evidence="4">
    <location>
        <begin position="56"/>
        <end position="201"/>
    </location>
</feature>
<evidence type="ECO:0000256" key="3">
    <source>
        <dbReference type="SAM" id="SignalP"/>
    </source>
</evidence>
<protein>
    <recommendedName>
        <fullName evidence="7">Zinc protease</fullName>
    </recommendedName>
</protein>
<reference evidence="6" key="1">
    <citation type="submission" date="2020-02" db="EMBL/GenBank/DDBJ databases">
        <authorList>
            <person name="Meier V. D."/>
        </authorList>
    </citation>
    <scope>NUCLEOTIDE SEQUENCE</scope>
    <source>
        <strain evidence="6">AVDCRST_MAG74</strain>
    </source>
</reference>
<comment type="similarity">
    <text evidence="1">Belongs to the peptidase M16 family.</text>
</comment>
<dbReference type="InterPro" id="IPR011249">
    <property type="entry name" value="Metalloenz_LuxS/M16"/>
</dbReference>
<feature type="coiled-coil region" evidence="2">
    <location>
        <begin position="150"/>
        <end position="177"/>
    </location>
</feature>
<sequence length="467" mass="52031">MKIKIAKIAASGLMAVSIVTGAFAQTPTTKKDTKMSTNFKLQPLKLDQYTLDNGLRVVLNQDNAAPVVTVAVYYDVGSRNERQGRTGFAHLFEHMMFQGSENVKKAEHFQFVSNAGGTMNGTTSTERTNYFEALPANQLPLGLWLESDRMRSLAVTKENLDNQRNAVQEEKRLGENQPFGQVFDQLMPMIYKNYANSHSVIGSMEDLNAATVEDVKEFFRIYYAPNNAVLVISGAFETNEAKDLVEKYFASIPKQPTPPALDVSEPTEVAMKYKQFEDKLAPFPAFVLGWKIPQRRTPEHNALALAGKIISEGESSRLYQKLVKGEESVLQLVSFTDERRGPSGFLIFAIPKPGKDLSKIRETIMTEIKDMATNGPTAEEMQKLHNQLLNDEVRARQSSLSRAQTIAEFALYDGDPALINSELDQLLKVTPAQIKEAVNKYLNTENRVLLDIVPAGKTDKKPTTNGN</sequence>
<dbReference type="Pfam" id="PF00675">
    <property type="entry name" value="Peptidase_M16"/>
    <property type="match status" value="1"/>
</dbReference>
<feature type="signal peptide" evidence="3">
    <location>
        <begin position="1"/>
        <end position="24"/>
    </location>
</feature>
<dbReference type="PANTHER" id="PTHR11851">
    <property type="entry name" value="METALLOPROTEASE"/>
    <property type="match status" value="1"/>
</dbReference>
<evidence type="ECO:0000256" key="1">
    <source>
        <dbReference type="ARBA" id="ARBA00007261"/>
    </source>
</evidence>
<name>A0A6J4PWU5_9BACT</name>
<dbReference type="InterPro" id="IPR050361">
    <property type="entry name" value="MPP/UQCRC_Complex"/>
</dbReference>
<dbReference type="Pfam" id="PF05193">
    <property type="entry name" value="Peptidase_M16_C"/>
    <property type="match status" value="1"/>
</dbReference>
<dbReference type="Gene3D" id="3.30.830.10">
    <property type="entry name" value="Metalloenzyme, LuxS/M16 peptidase-like"/>
    <property type="match status" value="2"/>
</dbReference>
<dbReference type="GO" id="GO:0046872">
    <property type="term" value="F:metal ion binding"/>
    <property type="evidence" value="ECO:0007669"/>
    <property type="project" value="InterPro"/>
</dbReference>
<dbReference type="PANTHER" id="PTHR11851:SF49">
    <property type="entry name" value="MITOCHONDRIAL-PROCESSING PEPTIDASE SUBUNIT ALPHA"/>
    <property type="match status" value="1"/>
</dbReference>
<gene>
    <name evidence="6" type="ORF">AVDCRST_MAG74-3216</name>
</gene>
<dbReference type="AlphaFoldDB" id="A0A6J4PWU5"/>